<feature type="transmembrane region" description="Helical" evidence="2">
    <location>
        <begin position="47"/>
        <end position="67"/>
    </location>
</feature>
<dbReference type="Pfam" id="PF20151">
    <property type="entry name" value="DUF6533"/>
    <property type="match status" value="1"/>
</dbReference>
<keyword evidence="2" id="KW-0472">Membrane</keyword>
<keyword evidence="5" id="KW-1185">Reference proteome</keyword>
<reference evidence="4" key="1">
    <citation type="submission" date="2019-10" db="EMBL/GenBank/DDBJ databases">
        <authorList>
            <consortium name="DOE Joint Genome Institute"/>
            <person name="Kuo A."/>
            <person name="Miyauchi S."/>
            <person name="Kiss E."/>
            <person name="Drula E."/>
            <person name="Kohler A."/>
            <person name="Sanchez-Garcia M."/>
            <person name="Andreopoulos B."/>
            <person name="Barry K.W."/>
            <person name="Bonito G."/>
            <person name="Buee M."/>
            <person name="Carver A."/>
            <person name="Chen C."/>
            <person name="Cichocki N."/>
            <person name="Clum A."/>
            <person name="Culley D."/>
            <person name="Crous P.W."/>
            <person name="Fauchery L."/>
            <person name="Girlanda M."/>
            <person name="Hayes R."/>
            <person name="Keri Z."/>
            <person name="LaButti K."/>
            <person name="Lipzen A."/>
            <person name="Lombard V."/>
            <person name="Magnuson J."/>
            <person name="Maillard F."/>
            <person name="Morin E."/>
            <person name="Murat C."/>
            <person name="Nolan M."/>
            <person name="Ohm R."/>
            <person name="Pangilinan J."/>
            <person name="Pereira M."/>
            <person name="Perotto S."/>
            <person name="Peter M."/>
            <person name="Riley R."/>
            <person name="Sitrit Y."/>
            <person name="Stielow B."/>
            <person name="Szollosi G."/>
            <person name="Zifcakova L."/>
            <person name="Stursova M."/>
            <person name="Spatafora J.W."/>
            <person name="Tedersoo L."/>
            <person name="Vaario L.-M."/>
            <person name="Yamada A."/>
            <person name="Yan M."/>
            <person name="Wang P."/>
            <person name="Xu J."/>
            <person name="Bruns T."/>
            <person name="Baldrian P."/>
            <person name="Vilgalys R."/>
            <person name="Henrissat B."/>
            <person name="Grigoriev I.V."/>
            <person name="Hibbett D."/>
            <person name="Nagy L.G."/>
            <person name="Martin F.M."/>
        </authorList>
    </citation>
    <scope>NUCLEOTIDE SEQUENCE</scope>
    <source>
        <strain evidence="4">BED1</strain>
    </source>
</reference>
<feature type="transmembrane region" description="Helical" evidence="2">
    <location>
        <begin position="155"/>
        <end position="175"/>
    </location>
</feature>
<accession>A0AAD4BIR3</accession>
<evidence type="ECO:0000313" key="4">
    <source>
        <dbReference type="EMBL" id="KAF8431322.1"/>
    </source>
</evidence>
<comment type="caution">
    <text evidence="4">The sequence shown here is derived from an EMBL/GenBank/DDBJ whole genome shotgun (WGS) entry which is preliminary data.</text>
</comment>
<dbReference type="EMBL" id="WHUW01000051">
    <property type="protein sequence ID" value="KAF8431322.1"/>
    <property type="molecule type" value="Genomic_DNA"/>
</dbReference>
<organism evidence="4 5">
    <name type="scientific">Boletus edulis BED1</name>
    <dbReference type="NCBI Taxonomy" id="1328754"/>
    <lineage>
        <taxon>Eukaryota</taxon>
        <taxon>Fungi</taxon>
        <taxon>Dikarya</taxon>
        <taxon>Basidiomycota</taxon>
        <taxon>Agaricomycotina</taxon>
        <taxon>Agaricomycetes</taxon>
        <taxon>Agaricomycetidae</taxon>
        <taxon>Boletales</taxon>
        <taxon>Boletineae</taxon>
        <taxon>Boletaceae</taxon>
        <taxon>Boletoideae</taxon>
        <taxon>Boletus</taxon>
    </lineage>
</organism>
<dbReference type="Proteomes" id="UP001194468">
    <property type="component" value="Unassembled WGS sequence"/>
</dbReference>
<name>A0AAD4BIR3_BOLED</name>
<evidence type="ECO:0000256" key="2">
    <source>
        <dbReference type="SAM" id="Phobius"/>
    </source>
</evidence>
<gene>
    <name evidence="4" type="ORF">L210DRAFT_3560813</name>
</gene>
<dbReference type="InterPro" id="IPR045340">
    <property type="entry name" value="DUF6533"/>
</dbReference>
<sequence>MSVRVNKCSRHLDVYKCLPFYDKGPQSPHTLSVGMASLVSLLEIFQLFDYMLVASAAIVCYDYILTFPREMKPWSRTSTLFVVVMYTNYLNYSLMIMILRVSVMFTAQPERIRRILFFLYAIVTVNSIVFSAIWYGPHSGFSVMPVVINLEGGTACRAGGLFDILLLALAIYRFTKHCNETRDTMGSRSVLYFVLNFSYEALEVGAYFPSTPGSIPFMIYPRLVLSMRDQRAMSGGLLIGSEGSGYLPSYGHRKSPSVPVTESREHELSEGTSTLVSQHARPQSC</sequence>
<feature type="region of interest" description="Disordered" evidence="1">
    <location>
        <begin position="250"/>
        <end position="285"/>
    </location>
</feature>
<reference evidence="4" key="2">
    <citation type="journal article" date="2020" name="Nat. Commun.">
        <title>Large-scale genome sequencing of mycorrhizal fungi provides insights into the early evolution of symbiotic traits.</title>
        <authorList>
            <person name="Miyauchi S."/>
            <person name="Kiss E."/>
            <person name="Kuo A."/>
            <person name="Drula E."/>
            <person name="Kohler A."/>
            <person name="Sanchez-Garcia M."/>
            <person name="Morin E."/>
            <person name="Andreopoulos B."/>
            <person name="Barry K.W."/>
            <person name="Bonito G."/>
            <person name="Buee M."/>
            <person name="Carver A."/>
            <person name="Chen C."/>
            <person name="Cichocki N."/>
            <person name="Clum A."/>
            <person name="Culley D."/>
            <person name="Crous P.W."/>
            <person name="Fauchery L."/>
            <person name="Girlanda M."/>
            <person name="Hayes R.D."/>
            <person name="Keri Z."/>
            <person name="LaButti K."/>
            <person name="Lipzen A."/>
            <person name="Lombard V."/>
            <person name="Magnuson J."/>
            <person name="Maillard F."/>
            <person name="Murat C."/>
            <person name="Nolan M."/>
            <person name="Ohm R.A."/>
            <person name="Pangilinan J."/>
            <person name="Pereira M.F."/>
            <person name="Perotto S."/>
            <person name="Peter M."/>
            <person name="Pfister S."/>
            <person name="Riley R."/>
            <person name="Sitrit Y."/>
            <person name="Stielow J.B."/>
            <person name="Szollosi G."/>
            <person name="Zifcakova L."/>
            <person name="Stursova M."/>
            <person name="Spatafora J.W."/>
            <person name="Tedersoo L."/>
            <person name="Vaario L.M."/>
            <person name="Yamada A."/>
            <person name="Yan M."/>
            <person name="Wang P."/>
            <person name="Xu J."/>
            <person name="Bruns T."/>
            <person name="Baldrian P."/>
            <person name="Vilgalys R."/>
            <person name="Dunand C."/>
            <person name="Henrissat B."/>
            <person name="Grigoriev I.V."/>
            <person name="Hibbett D."/>
            <person name="Nagy L.G."/>
            <person name="Martin F.M."/>
        </authorList>
    </citation>
    <scope>NUCLEOTIDE SEQUENCE</scope>
    <source>
        <strain evidence="4">BED1</strain>
    </source>
</reference>
<feature type="transmembrane region" description="Helical" evidence="2">
    <location>
        <begin position="115"/>
        <end position="135"/>
    </location>
</feature>
<feature type="transmembrane region" description="Helical" evidence="2">
    <location>
        <begin position="79"/>
        <end position="103"/>
    </location>
</feature>
<feature type="compositionally biased region" description="Polar residues" evidence="1">
    <location>
        <begin position="270"/>
        <end position="285"/>
    </location>
</feature>
<keyword evidence="2" id="KW-1133">Transmembrane helix</keyword>
<feature type="domain" description="DUF6533" evidence="3">
    <location>
        <begin position="50"/>
        <end position="83"/>
    </location>
</feature>
<evidence type="ECO:0000256" key="1">
    <source>
        <dbReference type="SAM" id="MobiDB-lite"/>
    </source>
</evidence>
<evidence type="ECO:0000259" key="3">
    <source>
        <dbReference type="Pfam" id="PF20151"/>
    </source>
</evidence>
<keyword evidence="2" id="KW-0812">Transmembrane</keyword>
<dbReference type="AlphaFoldDB" id="A0AAD4BIR3"/>
<evidence type="ECO:0000313" key="5">
    <source>
        <dbReference type="Proteomes" id="UP001194468"/>
    </source>
</evidence>
<protein>
    <recommendedName>
        <fullName evidence="3">DUF6533 domain-containing protein</fullName>
    </recommendedName>
</protein>
<proteinExistence type="predicted"/>